<dbReference type="KEGG" id="fmr:Fuma_01272"/>
<accession>A0A1P8WC93</accession>
<evidence type="ECO:0008006" key="3">
    <source>
        <dbReference type="Google" id="ProtNLM"/>
    </source>
</evidence>
<dbReference type="AlphaFoldDB" id="A0A1P8WC93"/>
<protein>
    <recommendedName>
        <fullName evidence="3">FHA domain-containing protein</fullName>
    </recommendedName>
</protein>
<organism evidence="1 2">
    <name type="scientific">Fuerstiella marisgermanici</name>
    <dbReference type="NCBI Taxonomy" id="1891926"/>
    <lineage>
        <taxon>Bacteria</taxon>
        <taxon>Pseudomonadati</taxon>
        <taxon>Planctomycetota</taxon>
        <taxon>Planctomycetia</taxon>
        <taxon>Planctomycetales</taxon>
        <taxon>Planctomycetaceae</taxon>
        <taxon>Fuerstiella</taxon>
    </lineage>
</organism>
<evidence type="ECO:0000313" key="2">
    <source>
        <dbReference type="Proteomes" id="UP000187735"/>
    </source>
</evidence>
<evidence type="ECO:0000313" key="1">
    <source>
        <dbReference type="EMBL" id="APZ91681.1"/>
    </source>
</evidence>
<gene>
    <name evidence="1" type="ORF">Fuma_01272</name>
</gene>
<keyword evidence="2" id="KW-1185">Reference proteome</keyword>
<proteinExistence type="predicted"/>
<reference evidence="1 2" key="1">
    <citation type="journal article" date="2016" name="Front. Microbiol.">
        <title>Fuerstia marisgermanicae gen. nov., sp. nov., an Unusual Member of the Phylum Planctomycetes from the German Wadden Sea.</title>
        <authorList>
            <person name="Kohn T."/>
            <person name="Heuer A."/>
            <person name="Jogler M."/>
            <person name="Vollmers J."/>
            <person name="Boedeker C."/>
            <person name="Bunk B."/>
            <person name="Rast P."/>
            <person name="Borchert D."/>
            <person name="Glockner I."/>
            <person name="Freese H.M."/>
            <person name="Klenk H.P."/>
            <person name="Overmann J."/>
            <person name="Kaster A.K."/>
            <person name="Rohde M."/>
            <person name="Wiegand S."/>
            <person name="Jogler C."/>
        </authorList>
    </citation>
    <scope>NUCLEOTIDE SEQUENCE [LARGE SCALE GENOMIC DNA]</scope>
    <source>
        <strain evidence="1 2">NH11</strain>
    </source>
</reference>
<dbReference type="Proteomes" id="UP000187735">
    <property type="component" value="Chromosome"/>
</dbReference>
<dbReference type="EMBL" id="CP017641">
    <property type="protein sequence ID" value="APZ91681.1"/>
    <property type="molecule type" value="Genomic_DNA"/>
</dbReference>
<dbReference type="STRING" id="1891926.Fuma_01272"/>
<name>A0A1P8WC93_9PLAN</name>
<sequence length="533" mass="56942">MPLRKASHLFNLNLKRTETAIRSGRLDDAFALLQASPERGHRDGQTLIDRLAAAFTVRATEHLTAARLEDARHDANKALQLAGRSPEVAKLLAKVSTAEKERHGRQQRRQDVLATAEQQLNAGAYSIGAKLLGGLDADQSTSGAAAAGRLEQAIAAKRMIIDDAVQRIQTAVDAGEFTAAANLISSLQPDQRFHARIAPLLNVAVEPLIDAGVVELVAGRLDRAAAIADSLSWLRVQGAAPGTARQSGSPSYDELQQCLDRCRTVKRHLASHDFSSATAELNLLRRVIPDAEWVREAQTAVAEALQLLNSLAAGPLGLLPNSSASADVPSRPVAQNDDRLAGDIGGGTPGRCVLRVDGIGGLLLLRKDIVTIGAISSPSSAACDLRLQTEGATTAIRIRRESDDYFAESEEAFKVNGLQVTRKLLANGDSIAVGSRGRLRFLKPVAASGSAVLHITGSKLEQRDIRNVVLMSDSLLFGPNGSHFRLPNEDSPIVLHCDAGGYALRSLQAGSEWMPLRLGQSVLMNDVRFALTE</sequence>